<accession>A0A0L1INZ6</accession>
<evidence type="ECO:0000313" key="2">
    <source>
        <dbReference type="Proteomes" id="UP000037505"/>
    </source>
</evidence>
<protein>
    <submittedName>
        <fullName evidence="1">Uncharacterized protein</fullName>
    </submittedName>
</protein>
<comment type="caution">
    <text evidence="1">The sequence shown here is derived from an EMBL/GenBank/DDBJ whole genome shotgun (WGS) entry which is preliminary data.</text>
</comment>
<organism evidence="1 2">
    <name type="scientific">Aspergillus nomiae NRRL (strain ATCC 15546 / NRRL 13137 / CBS 260.88 / M93)</name>
    <dbReference type="NCBI Taxonomy" id="1509407"/>
    <lineage>
        <taxon>Eukaryota</taxon>
        <taxon>Fungi</taxon>
        <taxon>Dikarya</taxon>
        <taxon>Ascomycota</taxon>
        <taxon>Pezizomycotina</taxon>
        <taxon>Eurotiomycetes</taxon>
        <taxon>Eurotiomycetidae</taxon>
        <taxon>Eurotiales</taxon>
        <taxon>Aspergillaceae</taxon>
        <taxon>Aspergillus</taxon>
        <taxon>Aspergillus subgen. Circumdati</taxon>
    </lineage>
</organism>
<evidence type="ECO:0000313" key="1">
    <source>
        <dbReference type="EMBL" id="KNG81266.1"/>
    </source>
</evidence>
<dbReference type="RefSeq" id="XP_015402189.1">
    <property type="nucleotide sequence ID" value="XM_015556123.1"/>
</dbReference>
<dbReference type="GeneID" id="26812671"/>
<gene>
    <name evidence="1" type="ORF">ANOM_010867</name>
</gene>
<dbReference type="EMBL" id="JNOM01000471">
    <property type="protein sequence ID" value="KNG81266.1"/>
    <property type="molecule type" value="Genomic_DNA"/>
</dbReference>
<keyword evidence="2" id="KW-1185">Reference proteome</keyword>
<dbReference type="Proteomes" id="UP000037505">
    <property type="component" value="Unassembled WGS sequence"/>
</dbReference>
<dbReference type="AlphaFoldDB" id="A0A0L1INZ6"/>
<sequence length="94" mass="10302">MESVSIFRFDFLLGVFSWEFESIQKTTYLFCRTSPITPPEAGPEFLCRSGLISGSMASGLLEMLFLPLPLSIVSIPSRPTGLMVSVTAVYCTGK</sequence>
<reference evidence="1 2" key="1">
    <citation type="submission" date="2014-06" db="EMBL/GenBank/DDBJ databases">
        <title>The Genome of the Aflatoxigenic Filamentous Fungus Aspergillus nomius.</title>
        <authorList>
            <person name="Moore M.G."/>
            <person name="Shannon B.M."/>
            <person name="Brian M.M."/>
        </authorList>
    </citation>
    <scope>NUCLEOTIDE SEQUENCE [LARGE SCALE GENOMIC DNA]</scope>
    <source>
        <strain evidence="1 2">NRRL 13137</strain>
    </source>
</reference>
<name>A0A0L1INZ6_ASPN3</name>
<proteinExistence type="predicted"/>